<dbReference type="OrthoDB" id="4070698at2759"/>
<protein>
    <recommendedName>
        <fullName evidence="2">PA14 domain-containing protein</fullName>
    </recommendedName>
</protein>
<feature type="signal peptide" evidence="1">
    <location>
        <begin position="1"/>
        <end position="33"/>
    </location>
</feature>
<evidence type="ECO:0000259" key="2">
    <source>
        <dbReference type="PROSITE" id="PS51820"/>
    </source>
</evidence>
<dbReference type="SUPFAM" id="SSF56988">
    <property type="entry name" value="Anthrax protective antigen"/>
    <property type="match status" value="1"/>
</dbReference>
<sequence length="337" mass="37584">MPKKQTNPSASFDQMKTSFLLLLVVTFTSLVSANSIPCIPWQFNPPSCKLNGSPKPGFTARFFHLPINQWVYMRDPSYFANDYRELGQIGEVSGITKQNFVSTIPCIPENGNPTFECYTPFYENYPRYKCGDVQCSNSVRTPYWNNQIYGFQTTVSNVTVELTGYLKAPQTGPYTMIFSNIDDVAYFFVGSDTAFGCCNQDGDLSEVDGYTMGVMYPYAKQVTFNMVEGQYYPIRIVYSNAWMSGTFESQLQLPLGNTILNWGKYVYTYEDKTCKNPSSSSVSASSTSSSISTSTVVSVSTSVSVSYSTVADCDCTYTDSDGVVKSYHTDLPINTRK</sequence>
<organism evidence="3 4">
    <name type="scientific">Huiozyma naganishii (strain ATCC MYA-139 / BCRC 22969 / CBS 8797 / KCTC 17520 / NBRC 10181 / NCYC 3082 / Yp74L-3)</name>
    <name type="common">Yeast</name>
    <name type="synonym">Kazachstania naganishii</name>
    <dbReference type="NCBI Taxonomy" id="1071383"/>
    <lineage>
        <taxon>Eukaryota</taxon>
        <taxon>Fungi</taxon>
        <taxon>Dikarya</taxon>
        <taxon>Ascomycota</taxon>
        <taxon>Saccharomycotina</taxon>
        <taxon>Saccharomycetes</taxon>
        <taxon>Saccharomycetales</taxon>
        <taxon>Saccharomycetaceae</taxon>
        <taxon>Huiozyma</taxon>
    </lineage>
</organism>
<dbReference type="AlphaFoldDB" id="J7RC24"/>
<dbReference type="InterPro" id="IPR018871">
    <property type="entry name" value="GLEYA_adhesin_domain"/>
</dbReference>
<evidence type="ECO:0000313" key="3">
    <source>
        <dbReference type="EMBL" id="CCK72445.1"/>
    </source>
</evidence>
<evidence type="ECO:0000256" key="1">
    <source>
        <dbReference type="SAM" id="SignalP"/>
    </source>
</evidence>
<dbReference type="Gene3D" id="2.60.120.1560">
    <property type="match status" value="2"/>
</dbReference>
<accession>J7RC24</accession>
<dbReference type="Proteomes" id="UP000006310">
    <property type="component" value="Chromosome 11"/>
</dbReference>
<dbReference type="Pfam" id="PF10528">
    <property type="entry name" value="GLEYA"/>
    <property type="match status" value="1"/>
</dbReference>
<gene>
    <name evidence="3" type="primary">KNAG0K00780</name>
    <name evidence="3" type="ordered locus">KNAG_0K00780</name>
</gene>
<keyword evidence="4" id="KW-1185">Reference proteome</keyword>
<dbReference type="KEGG" id="kng:KNAG_0K00780"/>
<dbReference type="STRING" id="1071383.J7RC24"/>
<dbReference type="GeneID" id="34528212"/>
<dbReference type="EMBL" id="HE978324">
    <property type="protein sequence ID" value="CCK72445.1"/>
    <property type="molecule type" value="Genomic_DNA"/>
</dbReference>
<reference evidence="4" key="2">
    <citation type="submission" date="2012-08" db="EMBL/GenBank/DDBJ databases">
        <title>Genome sequence of Kazachstania naganishii.</title>
        <authorList>
            <person name="Gordon J.L."/>
            <person name="Armisen D."/>
            <person name="Proux-Wera E."/>
            <person name="OhEigeartaigh S.S."/>
            <person name="Byrne K.P."/>
            <person name="Wolfe K.H."/>
        </authorList>
    </citation>
    <scope>NUCLEOTIDE SEQUENCE [LARGE SCALE GENOMIC DNA]</scope>
    <source>
        <strain evidence="4">ATCC MYA-139 / BCRC 22969 / CBS 8797 / CCRC 22969 / KCTC 17520 / NBRC 10181 / NCYC 3082</strain>
    </source>
</reference>
<name>J7RC24_HUIN7</name>
<feature type="chain" id="PRO_5003796960" description="PA14 domain-containing protein" evidence="1">
    <location>
        <begin position="34"/>
        <end position="337"/>
    </location>
</feature>
<feature type="domain" description="PA14" evidence="2">
    <location>
        <begin position="112"/>
        <end position="272"/>
    </location>
</feature>
<reference evidence="3 4" key="1">
    <citation type="journal article" date="2011" name="Proc. Natl. Acad. Sci. U.S.A.">
        <title>Evolutionary erosion of yeast sex chromosomes by mating-type switching accidents.</title>
        <authorList>
            <person name="Gordon J.L."/>
            <person name="Armisen D."/>
            <person name="Proux-Wera E."/>
            <person name="Oheigeartaigh S.S."/>
            <person name="Byrne K.P."/>
            <person name="Wolfe K.H."/>
        </authorList>
    </citation>
    <scope>NUCLEOTIDE SEQUENCE [LARGE SCALE GENOMIC DNA]</scope>
    <source>
        <strain evidence="4">ATCC MYA-139 / BCRC 22969 / CBS 8797 / CCRC 22969 / KCTC 17520 / NBRC 10181 / NCYC 3082</strain>
    </source>
</reference>
<dbReference type="RefSeq" id="XP_022466690.1">
    <property type="nucleotide sequence ID" value="XM_022610389.1"/>
</dbReference>
<proteinExistence type="predicted"/>
<keyword evidence="1" id="KW-0732">Signal</keyword>
<dbReference type="HOGENOM" id="CLU_824022_0_0_1"/>
<dbReference type="PROSITE" id="PS51820">
    <property type="entry name" value="PA14"/>
    <property type="match status" value="1"/>
</dbReference>
<dbReference type="eggNOG" id="ENOG502QPQC">
    <property type="taxonomic scope" value="Eukaryota"/>
</dbReference>
<evidence type="ECO:0000313" key="4">
    <source>
        <dbReference type="Proteomes" id="UP000006310"/>
    </source>
</evidence>
<dbReference type="OMA" id="PEYMGYK"/>
<dbReference type="InterPro" id="IPR037524">
    <property type="entry name" value="PA14/GLEYA"/>
</dbReference>